<keyword evidence="3" id="KW-1185">Reference proteome</keyword>
<organism evidence="2 3">
    <name type="scientific">Chilo suppressalis</name>
    <name type="common">Asiatic rice borer moth</name>
    <dbReference type="NCBI Taxonomy" id="168631"/>
    <lineage>
        <taxon>Eukaryota</taxon>
        <taxon>Metazoa</taxon>
        <taxon>Ecdysozoa</taxon>
        <taxon>Arthropoda</taxon>
        <taxon>Hexapoda</taxon>
        <taxon>Insecta</taxon>
        <taxon>Pterygota</taxon>
        <taxon>Neoptera</taxon>
        <taxon>Endopterygota</taxon>
        <taxon>Lepidoptera</taxon>
        <taxon>Glossata</taxon>
        <taxon>Ditrysia</taxon>
        <taxon>Pyraloidea</taxon>
        <taxon>Crambidae</taxon>
        <taxon>Crambinae</taxon>
        <taxon>Chilo</taxon>
    </lineage>
</organism>
<name>A0ABN8AY62_CHISP</name>
<dbReference type="Proteomes" id="UP001153292">
    <property type="component" value="Chromosome 16"/>
</dbReference>
<feature type="compositionally biased region" description="Basic and acidic residues" evidence="1">
    <location>
        <begin position="153"/>
        <end position="169"/>
    </location>
</feature>
<evidence type="ECO:0000313" key="2">
    <source>
        <dbReference type="EMBL" id="CAH0399993.1"/>
    </source>
</evidence>
<feature type="compositionally biased region" description="Polar residues" evidence="1">
    <location>
        <begin position="98"/>
        <end position="108"/>
    </location>
</feature>
<evidence type="ECO:0000313" key="3">
    <source>
        <dbReference type="Proteomes" id="UP001153292"/>
    </source>
</evidence>
<feature type="compositionally biased region" description="Basic residues" evidence="1">
    <location>
        <begin position="109"/>
        <end position="120"/>
    </location>
</feature>
<dbReference type="EMBL" id="OU963909">
    <property type="protein sequence ID" value="CAH0399993.1"/>
    <property type="molecule type" value="Genomic_DNA"/>
</dbReference>
<feature type="compositionally biased region" description="Basic and acidic residues" evidence="1">
    <location>
        <begin position="184"/>
        <end position="195"/>
    </location>
</feature>
<feature type="region of interest" description="Disordered" evidence="1">
    <location>
        <begin position="94"/>
        <end position="131"/>
    </location>
</feature>
<feature type="region of interest" description="Disordered" evidence="1">
    <location>
        <begin position="153"/>
        <end position="195"/>
    </location>
</feature>
<reference evidence="2" key="1">
    <citation type="submission" date="2021-12" db="EMBL/GenBank/DDBJ databases">
        <authorList>
            <person name="King R."/>
        </authorList>
    </citation>
    <scope>NUCLEOTIDE SEQUENCE</scope>
</reference>
<proteinExistence type="predicted"/>
<feature type="compositionally biased region" description="Polar residues" evidence="1">
    <location>
        <begin position="170"/>
        <end position="181"/>
    </location>
</feature>
<sequence length="234" mass="25611">MKMLACVCQPTETALLFKGGPPVAMGPLGTGKIRHNPTDAMKALKLLPKQVRRLSEDNSSLGSSPSLVQSSGSLLNLRKIEKKAKSTKILVNPVCSDSVGTSDESNPPKTKKWNGKKKRLKSDTRNRESKCEITVSRDAAKEDKKSISCFKMKHSDDKSRSEDDKKSGRENCTNENASNLMNAEKPDLINHSRKNSKEILVDESTMTDESMLKGEAVGKTDSGIAVKTYEVSVI</sequence>
<protein>
    <submittedName>
        <fullName evidence="2">Uncharacterized protein</fullName>
    </submittedName>
</protein>
<feature type="compositionally biased region" description="Basic and acidic residues" evidence="1">
    <location>
        <begin position="121"/>
        <end position="131"/>
    </location>
</feature>
<accession>A0ABN8AY62</accession>
<evidence type="ECO:0000256" key="1">
    <source>
        <dbReference type="SAM" id="MobiDB-lite"/>
    </source>
</evidence>
<gene>
    <name evidence="2" type="ORF">CHILSU_LOCUS3174</name>
</gene>